<dbReference type="SUPFAM" id="SSF57850">
    <property type="entry name" value="RING/U-box"/>
    <property type="match status" value="1"/>
</dbReference>
<keyword evidence="8" id="KW-1185">Reference proteome</keyword>
<keyword evidence="3" id="KW-0862">Zinc</keyword>
<dbReference type="GO" id="GO:0061630">
    <property type="term" value="F:ubiquitin protein ligase activity"/>
    <property type="evidence" value="ECO:0007669"/>
    <property type="project" value="TreeGrafter"/>
</dbReference>
<dbReference type="GO" id="GO:0016567">
    <property type="term" value="P:protein ubiquitination"/>
    <property type="evidence" value="ECO:0007669"/>
    <property type="project" value="TreeGrafter"/>
</dbReference>
<dbReference type="EMBL" id="JAGGNH010000161">
    <property type="protein sequence ID" value="KAJ0959806.1"/>
    <property type="molecule type" value="Genomic_DNA"/>
</dbReference>
<dbReference type="Pfam" id="PF13639">
    <property type="entry name" value="zf-RING_2"/>
    <property type="match status" value="1"/>
</dbReference>
<dbReference type="PANTHER" id="PTHR15710:SF217">
    <property type="entry name" value="E3 UBIQUITIN-PROTEIN LIGASE RDUF2"/>
    <property type="match status" value="1"/>
</dbReference>
<sequence length="307" mass="34664">MLLLALPLTGTFFDLIVGGYPGARAPGPPRSCEQGACSKNHSRERAMQSDTMVCTKSSFHKWNDGQWTFDFRAESKSAGAANLPGDSRSSRGSGGMTIMFYVVSETEDMIIPEPLRLEWRVEECMELGHPENSDIWLDIMALLDCMPSFPNDARNILKSQMSSEASEFMRIVSRRNHQTVKMWLEIKLYIHSSVDALSQELRQAVLDFNNSYTYVEMSNENAADDDEGHHAESLMMLAAVIEKNVMFEELQGLEDASKICTVCQEELQTGVVTGQMPCKHVFHKECIEKWMLRSNNCPVCRFKLPDT</sequence>
<evidence type="ECO:0000259" key="6">
    <source>
        <dbReference type="PROSITE" id="PS50089"/>
    </source>
</evidence>
<evidence type="ECO:0000256" key="4">
    <source>
        <dbReference type="PROSITE-ProRule" id="PRU00175"/>
    </source>
</evidence>
<evidence type="ECO:0000256" key="1">
    <source>
        <dbReference type="ARBA" id="ARBA00022723"/>
    </source>
</evidence>
<evidence type="ECO:0000313" key="8">
    <source>
        <dbReference type="Proteomes" id="UP001085076"/>
    </source>
</evidence>
<dbReference type="Gene3D" id="3.30.40.10">
    <property type="entry name" value="Zinc/RING finger domain, C3HC4 (zinc finger)"/>
    <property type="match status" value="1"/>
</dbReference>
<feature type="signal peptide" evidence="5">
    <location>
        <begin position="1"/>
        <end position="18"/>
    </location>
</feature>
<dbReference type="OrthoDB" id="21204at2759"/>
<accession>A0A9D5H1J0</accession>
<organism evidence="7 8">
    <name type="scientific">Dioscorea zingiberensis</name>
    <dbReference type="NCBI Taxonomy" id="325984"/>
    <lineage>
        <taxon>Eukaryota</taxon>
        <taxon>Viridiplantae</taxon>
        <taxon>Streptophyta</taxon>
        <taxon>Embryophyta</taxon>
        <taxon>Tracheophyta</taxon>
        <taxon>Spermatophyta</taxon>
        <taxon>Magnoliopsida</taxon>
        <taxon>Liliopsida</taxon>
        <taxon>Dioscoreales</taxon>
        <taxon>Dioscoreaceae</taxon>
        <taxon>Dioscorea</taxon>
    </lineage>
</organism>
<name>A0A9D5H1J0_9LILI</name>
<keyword evidence="2 4" id="KW-0863">Zinc-finger</keyword>
<keyword evidence="5" id="KW-0732">Signal</keyword>
<keyword evidence="1" id="KW-0479">Metal-binding</keyword>
<feature type="chain" id="PRO_5039505718" description="RING-type domain-containing protein" evidence="5">
    <location>
        <begin position="19"/>
        <end position="307"/>
    </location>
</feature>
<dbReference type="PANTHER" id="PTHR15710">
    <property type="entry name" value="E3 UBIQUITIN-PROTEIN LIGASE PRAJA"/>
    <property type="match status" value="1"/>
</dbReference>
<dbReference type="GO" id="GO:0008270">
    <property type="term" value="F:zinc ion binding"/>
    <property type="evidence" value="ECO:0007669"/>
    <property type="project" value="UniProtKB-KW"/>
</dbReference>
<evidence type="ECO:0000256" key="2">
    <source>
        <dbReference type="ARBA" id="ARBA00022771"/>
    </source>
</evidence>
<feature type="domain" description="RING-type" evidence="6">
    <location>
        <begin position="260"/>
        <end position="301"/>
    </location>
</feature>
<proteinExistence type="predicted"/>
<protein>
    <recommendedName>
        <fullName evidence="6">RING-type domain-containing protein</fullName>
    </recommendedName>
</protein>
<comment type="caution">
    <text evidence="7">The sequence shown here is derived from an EMBL/GenBank/DDBJ whole genome shotgun (WGS) entry which is preliminary data.</text>
</comment>
<dbReference type="CDD" id="cd16454">
    <property type="entry name" value="RING-H2_PA-TM-RING"/>
    <property type="match status" value="1"/>
</dbReference>
<evidence type="ECO:0000256" key="5">
    <source>
        <dbReference type="SAM" id="SignalP"/>
    </source>
</evidence>
<dbReference type="SMART" id="SM00184">
    <property type="entry name" value="RING"/>
    <property type="match status" value="1"/>
</dbReference>
<dbReference type="AlphaFoldDB" id="A0A9D5H1J0"/>
<evidence type="ECO:0000313" key="7">
    <source>
        <dbReference type="EMBL" id="KAJ0959806.1"/>
    </source>
</evidence>
<reference evidence="7 8" key="1">
    <citation type="journal article" date="2022" name="Hortic Res">
        <title>The genome of Dioscorea zingiberensis sheds light on the biosynthesis, origin and evolution of the medicinally important diosgenin saponins.</title>
        <authorList>
            <person name="Li Y."/>
            <person name="Tan C."/>
            <person name="Li Z."/>
            <person name="Guo J."/>
            <person name="Li S."/>
            <person name="Chen X."/>
            <person name="Wang C."/>
            <person name="Dai X."/>
            <person name="Yang H."/>
            <person name="Song W."/>
            <person name="Hou L."/>
            <person name="Xu J."/>
            <person name="Tong Z."/>
            <person name="Xu A."/>
            <person name="Yuan X."/>
            <person name="Wang W."/>
            <person name="Yang Q."/>
            <person name="Chen L."/>
            <person name="Sun Z."/>
            <person name="Wang K."/>
            <person name="Pan B."/>
            <person name="Chen J."/>
            <person name="Bao Y."/>
            <person name="Liu F."/>
            <person name="Qi X."/>
            <person name="Gang D.R."/>
            <person name="Wen J."/>
            <person name="Li J."/>
        </authorList>
    </citation>
    <scope>NUCLEOTIDE SEQUENCE [LARGE SCALE GENOMIC DNA]</scope>
    <source>
        <strain evidence="7">Dzin_1.0</strain>
    </source>
</reference>
<evidence type="ECO:0000256" key="3">
    <source>
        <dbReference type="ARBA" id="ARBA00022833"/>
    </source>
</evidence>
<dbReference type="PROSITE" id="PS50089">
    <property type="entry name" value="ZF_RING_2"/>
    <property type="match status" value="1"/>
</dbReference>
<dbReference type="GO" id="GO:0005737">
    <property type="term" value="C:cytoplasm"/>
    <property type="evidence" value="ECO:0007669"/>
    <property type="project" value="TreeGrafter"/>
</dbReference>
<dbReference type="InterPro" id="IPR001841">
    <property type="entry name" value="Znf_RING"/>
</dbReference>
<dbReference type="InterPro" id="IPR013083">
    <property type="entry name" value="Znf_RING/FYVE/PHD"/>
</dbReference>
<gene>
    <name evidence="7" type="ORF">J5N97_000516</name>
</gene>
<dbReference type="Proteomes" id="UP001085076">
    <property type="component" value="Unassembled WGS sequence"/>
</dbReference>